<dbReference type="Pfam" id="PF00888">
    <property type="entry name" value="Cullin"/>
    <property type="match status" value="1"/>
</dbReference>
<dbReference type="Gene3D" id="3.30.230.130">
    <property type="entry name" value="Cullin, Chain C, Domain 2"/>
    <property type="match status" value="1"/>
</dbReference>
<keyword evidence="6" id="KW-1185">Reference proteome</keyword>
<dbReference type="GO" id="GO:0031625">
    <property type="term" value="F:ubiquitin protein ligase binding"/>
    <property type="evidence" value="ECO:0007669"/>
    <property type="project" value="InterPro"/>
</dbReference>
<dbReference type="PANTHER" id="PTHR11932">
    <property type="entry name" value="CULLIN"/>
    <property type="match status" value="1"/>
</dbReference>
<dbReference type="InterPro" id="IPR019559">
    <property type="entry name" value="Cullin_neddylation_domain"/>
</dbReference>
<dbReference type="InterPro" id="IPR045093">
    <property type="entry name" value="Cullin"/>
</dbReference>
<dbReference type="PROSITE" id="PS50069">
    <property type="entry name" value="CULLIN_2"/>
    <property type="match status" value="1"/>
</dbReference>
<dbReference type="Pfam" id="PF26557">
    <property type="entry name" value="Cullin_AB"/>
    <property type="match status" value="1"/>
</dbReference>
<feature type="domain" description="Cullin family profile" evidence="5">
    <location>
        <begin position="540"/>
        <end position="763"/>
    </location>
</feature>
<evidence type="ECO:0000256" key="1">
    <source>
        <dbReference type="ARBA" id="ARBA00006019"/>
    </source>
</evidence>
<name>A0A0N5A4Z1_PARTI</name>
<evidence type="ECO:0000256" key="4">
    <source>
        <dbReference type="RuleBase" id="RU003829"/>
    </source>
</evidence>
<proteinExistence type="inferred from homology"/>
<dbReference type="AlphaFoldDB" id="A0A0N5A4Z1"/>
<organism evidence="6 7">
    <name type="scientific">Parastrongyloides trichosuri</name>
    <name type="common">Possum-specific nematode worm</name>
    <dbReference type="NCBI Taxonomy" id="131310"/>
    <lineage>
        <taxon>Eukaryota</taxon>
        <taxon>Metazoa</taxon>
        <taxon>Ecdysozoa</taxon>
        <taxon>Nematoda</taxon>
        <taxon>Chromadorea</taxon>
        <taxon>Rhabditida</taxon>
        <taxon>Tylenchina</taxon>
        <taxon>Panagrolaimomorpha</taxon>
        <taxon>Strongyloidoidea</taxon>
        <taxon>Strongyloididae</taxon>
        <taxon>Parastrongyloides</taxon>
    </lineage>
</organism>
<evidence type="ECO:0000256" key="3">
    <source>
        <dbReference type="PROSITE-ProRule" id="PRU00330"/>
    </source>
</evidence>
<evidence type="ECO:0000313" key="7">
    <source>
        <dbReference type="WBParaSite" id="PTRK_0001677500.1"/>
    </source>
</evidence>
<dbReference type="SMART" id="SM00884">
    <property type="entry name" value="Cullin_Nedd8"/>
    <property type="match status" value="1"/>
</dbReference>
<dbReference type="Gene3D" id="1.20.1310.10">
    <property type="entry name" value="Cullin Repeats"/>
    <property type="match status" value="2"/>
</dbReference>
<dbReference type="Proteomes" id="UP000038045">
    <property type="component" value="Unplaced"/>
</dbReference>
<dbReference type="InterPro" id="IPR001373">
    <property type="entry name" value="Cullin_N"/>
</dbReference>
<dbReference type="Gene3D" id="1.10.10.10">
    <property type="entry name" value="Winged helix-like DNA-binding domain superfamily/Winged helix DNA-binding domain"/>
    <property type="match status" value="1"/>
</dbReference>
<dbReference type="SUPFAM" id="SSF46785">
    <property type="entry name" value="Winged helix' DNA-binding domain"/>
    <property type="match status" value="1"/>
</dbReference>
<dbReference type="WBParaSite" id="PTRK_0001677500.1">
    <property type="protein sequence ID" value="PTRK_0001677500.1"/>
    <property type="gene ID" value="PTRK_0001677500"/>
</dbReference>
<keyword evidence="2" id="KW-0833">Ubl conjugation pathway</keyword>
<dbReference type="SUPFAM" id="SSF75632">
    <property type="entry name" value="Cullin homology domain"/>
    <property type="match status" value="1"/>
</dbReference>
<evidence type="ECO:0000256" key="2">
    <source>
        <dbReference type="ARBA" id="ARBA00022786"/>
    </source>
</evidence>
<evidence type="ECO:0000313" key="6">
    <source>
        <dbReference type="Proteomes" id="UP000038045"/>
    </source>
</evidence>
<sequence length="882" mass="103706">MEWEESNNHNSKFLSLLNDSMYISKKSPSQEIVEPKYANTKKVSSKERRILGKFYSSITADLHTQFSFSEEHQKDIDSESLLKSMTNIIDEFFDIDGYCNINYKSMKYVELLNDINYVVLFYNYLNEKISKYIPNNIIKYIGSEEDYKSYNDIEFLKKFVQFYDNINIKIYQLEIYFKKINQNGLLANSTLLPIRKLANKVICEIFNSIFTMCEDRIATSFNNCIMSIIKNEKVDCEFYIKTWNLMIDIGLDKNLKERIYVKSKEYYCKDAQKINDYKDSLIGWIDYMKNELKNLRDALKILPLSDFENNIIRRDENDYKKLLESPFVNLVEVYKVKENIPIKHIPSTSSHSMYTLCKRMKLDNEPYHKDYDSMNFCKEVKLVPLKNEKTFDENVKDDSNLVYDILLQVDISLLEAARDEYTKVTVDVFGKNEENMSVLYKIENTNYLKELYKLLPNTYEYSSLFVQSFSNFIISSIKHIIGTYDNEIQLIDKLIELRKFCFEKVLDCFDRNSQYVDCISNSFRKAINQAREKVCIGSTIAKYLDKILRNWHLHKDDSEIFDEVVHILRHVEGKSSFENKYHNLLSKRIINNTSYDEGAERQMIKILREQIGDKIVSHMECMLLDIDISRNILQDFRAYISRSEYKDAYIYNNSDIKILTSIKWPVVMVTNFNYPDEFLQFQTIFEKFYDPKNKKKRLHYQPNLTDVVISANFDSCSKELIMSLVQAAILLLFNKHETLSIGEIQKLTGLGKEDTDRSLKSLTRENILIPVNKTRKYTVNTNFSHPQQRINVRQLHMKAAPVLQELSAADKKEAQKTLLEAAACRILKHCKTETVSNLHQLSMKETKLAVSFTEFKVIIEGLISKGFLERNDNNMDIIVYVP</sequence>
<reference evidence="7" key="1">
    <citation type="submission" date="2017-02" db="UniProtKB">
        <authorList>
            <consortium name="WormBaseParasite"/>
        </authorList>
    </citation>
    <scope>IDENTIFICATION</scope>
</reference>
<dbReference type="STRING" id="131310.A0A0N5A4Z1"/>
<dbReference type="InterPro" id="IPR036317">
    <property type="entry name" value="Cullin_homology_sf"/>
</dbReference>
<dbReference type="InterPro" id="IPR059120">
    <property type="entry name" value="Cullin-like_AB"/>
</dbReference>
<accession>A0A0N5A4Z1</accession>
<dbReference type="SMART" id="SM00182">
    <property type="entry name" value="CULLIN"/>
    <property type="match status" value="1"/>
</dbReference>
<dbReference type="InterPro" id="IPR036390">
    <property type="entry name" value="WH_DNA-bd_sf"/>
</dbReference>
<evidence type="ECO:0000259" key="5">
    <source>
        <dbReference type="PROSITE" id="PS50069"/>
    </source>
</evidence>
<protein>
    <submittedName>
        <fullName evidence="7">CULLIN_2 domain-containing protein</fullName>
    </submittedName>
</protein>
<comment type="similarity">
    <text evidence="1 3 4">Belongs to the cullin family.</text>
</comment>
<dbReference type="GO" id="GO:0006511">
    <property type="term" value="P:ubiquitin-dependent protein catabolic process"/>
    <property type="evidence" value="ECO:0007669"/>
    <property type="project" value="InterPro"/>
</dbReference>
<dbReference type="SUPFAM" id="SSF74788">
    <property type="entry name" value="Cullin repeat-like"/>
    <property type="match status" value="2"/>
</dbReference>
<dbReference type="InterPro" id="IPR036388">
    <property type="entry name" value="WH-like_DNA-bd_sf"/>
</dbReference>
<dbReference type="InterPro" id="IPR016158">
    <property type="entry name" value="Cullin_homology"/>
</dbReference>
<dbReference type="InterPro" id="IPR016159">
    <property type="entry name" value="Cullin_repeat-like_dom_sf"/>
</dbReference>